<dbReference type="AlphaFoldDB" id="A0A917YHS6"/>
<protein>
    <submittedName>
        <fullName evidence="1">Uncharacterized protein</fullName>
    </submittedName>
</protein>
<organism evidence="1 2">
    <name type="scientific">Gemmobacter aquaticus</name>
    <dbReference type="NCBI Taxonomy" id="490185"/>
    <lineage>
        <taxon>Bacteria</taxon>
        <taxon>Pseudomonadati</taxon>
        <taxon>Pseudomonadota</taxon>
        <taxon>Alphaproteobacteria</taxon>
        <taxon>Rhodobacterales</taxon>
        <taxon>Paracoccaceae</taxon>
        <taxon>Gemmobacter</taxon>
    </lineage>
</organism>
<accession>A0A917YHS6</accession>
<dbReference type="EMBL" id="BMLP01000001">
    <property type="protein sequence ID" value="GGO23257.1"/>
    <property type="molecule type" value="Genomic_DNA"/>
</dbReference>
<evidence type="ECO:0000313" key="1">
    <source>
        <dbReference type="EMBL" id="GGO23257.1"/>
    </source>
</evidence>
<dbReference type="Proteomes" id="UP000598196">
    <property type="component" value="Unassembled WGS sequence"/>
</dbReference>
<name>A0A917YHS6_9RHOB</name>
<proteinExistence type="predicted"/>
<keyword evidence="2" id="KW-1185">Reference proteome</keyword>
<sequence length="89" mass="9383">MQWRFCLLGADAVGEYGDITASSDAAVSHLDKPPTGVDGWMGPDVVTLKYPVWIGQNHDRAGGQSGPGAIAPTGPELLFQLPKLVILLP</sequence>
<reference evidence="1 2" key="1">
    <citation type="journal article" date="2014" name="Int. J. Syst. Evol. Microbiol.">
        <title>Complete genome sequence of Corynebacterium casei LMG S-19264T (=DSM 44701T), isolated from a smear-ripened cheese.</title>
        <authorList>
            <consortium name="US DOE Joint Genome Institute (JGI-PGF)"/>
            <person name="Walter F."/>
            <person name="Albersmeier A."/>
            <person name="Kalinowski J."/>
            <person name="Ruckert C."/>
        </authorList>
    </citation>
    <scope>NUCLEOTIDE SEQUENCE [LARGE SCALE GENOMIC DNA]</scope>
    <source>
        <strain evidence="1 2">CGMCC 1.7029</strain>
    </source>
</reference>
<comment type="caution">
    <text evidence="1">The sequence shown here is derived from an EMBL/GenBank/DDBJ whole genome shotgun (WGS) entry which is preliminary data.</text>
</comment>
<gene>
    <name evidence="1" type="ORF">GCM10010991_00420</name>
</gene>
<evidence type="ECO:0000313" key="2">
    <source>
        <dbReference type="Proteomes" id="UP000598196"/>
    </source>
</evidence>